<organism evidence="2 3">
    <name type="scientific">Quillaja saponaria</name>
    <name type="common">Soap bark tree</name>
    <dbReference type="NCBI Taxonomy" id="32244"/>
    <lineage>
        <taxon>Eukaryota</taxon>
        <taxon>Viridiplantae</taxon>
        <taxon>Streptophyta</taxon>
        <taxon>Embryophyta</taxon>
        <taxon>Tracheophyta</taxon>
        <taxon>Spermatophyta</taxon>
        <taxon>Magnoliopsida</taxon>
        <taxon>eudicotyledons</taxon>
        <taxon>Gunneridae</taxon>
        <taxon>Pentapetalae</taxon>
        <taxon>rosids</taxon>
        <taxon>fabids</taxon>
        <taxon>Fabales</taxon>
        <taxon>Quillajaceae</taxon>
        <taxon>Quillaja</taxon>
    </lineage>
</organism>
<reference evidence="2" key="1">
    <citation type="journal article" date="2023" name="Science">
        <title>Elucidation of the pathway for biosynthesis of saponin adjuvants from the soapbark tree.</title>
        <authorList>
            <person name="Reed J."/>
            <person name="Orme A."/>
            <person name="El-Demerdash A."/>
            <person name="Owen C."/>
            <person name="Martin L.B.B."/>
            <person name="Misra R.C."/>
            <person name="Kikuchi S."/>
            <person name="Rejzek M."/>
            <person name="Martin A.C."/>
            <person name="Harkess A."/>
            <person name="Leebens-Mack J."/>
            <person name="Louveau T."/>
            <person name="Stephenson M.J."/>
            <person name="Osbourn A."/>
        </authorList>
    </citation>
    <scope>NUCLEOTIDE SEQUENCE</scope>
    <source>
        <strain evidence="2">S10</strain>
    </source>
</reference>
<dbReference type="AlphaFoldDB" id="A0AAD7M340"/>
<evidence type="ECO:0000313" key="3">
    <source>
        <dbReference type="Proteomes" id="UP001163823"/>
    </source>
</evidence>
<dbReference type="EMBL" id="JARAOO010000005">
    <property type="protein sequence ID" value="KAJ7969098.1"/>
    <property type="molecule type" value="Genomic_DNA"/>
</dbReference>
<dbReference type="InterPro" id="IPR032675">
    <property type="entry name" value="LRR_dom_sf"/>
</dbReference>
<protein>
    <submittedName>
        <fullName evidence="2">Disease resistance protein</fullName>
    </submittedName>
</protein>
<evidence type="ECO:0000259" key="1">
    <source>
        <dbReference type="Pfam" id="PF25019"/>
    </source>
</evidence>
<gene>
    <name evidence="2" type="ORF">O6P43_013105</name>
</gene>
<sequence>MKTSQMERDVLERLQPHENLKRLTIRNNGGTRLPHWFGDGSLSNVISLELRDCKYCFSLPALGQLSSLKELSVSGLDGVMDVGVNFYGNNSSSAVQPFKSLEILNFRNMAAWEEWCCFEGQNEGGAFQHLRVLTINNCPKLKGQLPQDLPCLKSLVIEDCQQLESSIPNSPFIEILELKECEKFLVEHLPSTLTSVRINGCGVPDSLLQKILPNNPIVERLEICNCPNVELPMSYCYSSLQYLCVDNSCDSLCSFPLQFFPKLQTLCLLGCKNLEILLVSEENQQLILPLISLHIRDCPKFVSFPEGGLSAPKLEWCRIADMENLKSLPEQMHTLLPSLRELLLIDCPLLESFPEGGLPPKLNGLYVYCCSKLIACHMGWGLNRLDSLEYFSIGGVCDNVESFPEEGLLPTSLSVLILSKCWNLKSINYKALLHLTSLKKLYVVDCPRLQGLPEEGLPSSLSFLSIRGNCPVVKQRCPKGDRRRLEKDFAHTLCTD</sequence>
<dbReference type="PANTHER" id="PTHR47186">
    <property type="entry name" value="LEUCINE-RICH REPEAT-CONTAINING PROTEIN 57"/>
    <property type="match status" value="1"/>
</dbReference>
<proteinExistence type="predicted"/>
<accession>A0AAD7M340</accession>
<keyword evidence="3" id="KW-1185">Reference proteome</keyword>
<dbReference type="Pfam" id="PF25019">
    <property type="entry name" value="LRR_R13L1-DRL21"/>
    <property type="match status" value="1"/>
</dbReference>
<dbReference type="InterPro" id="IPR056789">
    <property type="entry name" value="LRR_R13L1-DRL21"/>
</dbReference>
<dbReference type="PANTHER" id="PTHR47186:SF26">
    <property type="entry name" value="LEUCINE-RICH REPEAT DOMAIN, L DOMAIN-CONTAINING PROTEIN-RELATED"/>
    <property type="match status" value="1"/>
</dbReference>
<dbReference type="SUPFAM" id="SSF52058">
    <property type="entry name" value="L domain-like"/>
    <property type="match status" value="2"/>
</dbReference>
<dbReference type="Proteomes" id="UP001163823">
    <property type="component" value="Chromosome 5"/>
</dbReference>
<feature type="domain" description="R13L1/DRL21-like LRR repeat region" evidence="1">
    <location>
        <begin position="3"/>
        <end position="75"/>
    </location>
</feature>
<dbReference type="KEGG" id="qsa:O6P43_013105"/>
<name>A0AAD7M340_QUISA</name>
<evidence type="ECO:0000313" key="2">
    <source>
        <dbReference type="EMBL" id="KAJ7969098.1"/>
    </source>
</evidence>
<comment type="caution">
    <text evidence="2">The sequence shown here is derived from an EMBL/GenBank/DDBJ whole genome shotgun (WGS) entry which is preliminary data.</text>
</comment>
<dbReference type="Gene3D" id="3.80.10.10">
    <property type="entry name" value="Ribonuclease Inhibitor"/>
    <property type="match status" value="3"/>
</dbReference>